<proteinExistence type="inferred from homology"/>
<dbReference type="SUPFAM" id="SSF49344">
    <property type="entry name" value="CBD9-like"/>
    <property type="match status" value="1"/>
</dbReference>
<dbReference type="GO" id="GO:0030246">
    <property type="term" value="F:carbohydrate binding"/>
    <property type="evidence" value="ECO:0007669"/>
    <property type="project" value="InterPro"/>
</dbReference>
<gene>
    <name evidence="12" type="ORF">L21TH_0065</name>
</gene>
<dbReference type="InterPro" id="IPR006047">
    <property type="entry name" value="GH13_cat_dom"/>
</dbReference>
<dbReference type="SMART" id="SM00642">
    <property type="entry name" value="Aamy"/>
    <property type="match status" value="1"/>
</dbReference>
<sequence>MYSKGKRLISILLTFLMVFSMFFTFPQTAVVHAADNTIEVDGNKDAVWESMTPLGTSTTPEFKPDGVPTGYQLGDLYLTNDSDYLYFWVDAVNVPNWGEPGMFIDIALNINDEDSKNSGNPWEAQFNFEGTAFKPQYHITFRVKNDNEVNGAALYSSEDLGTPILATWGDSKGAEFAVDRTKGFEGKIPLDLLGLKNGDSIKAIVVLSGNNSGEHGAFDVIPETEGNEIADSWNESGDNVNVQSTYTNPYIVEGAPEPARLELVSTTPENGAVDVNVDLDKIDIVFNEEISLVSAENITVTDAVYNVVYSDTTLTINLEGPLDYDTQYTVNIPQGTVKGKDTNTLNDTITFAFSTENNPTLLPELPQISSPTFNGDGTATVYTVSENDQVYINGNFVSWREFKLLTLEGTYQQDGNKVNLFSYTFTTDDINNVGGIVQYKFSPVPRWEGDYTDPLNKSPKVDNNSAIHYLEIESKTTQVQVGDTLNLSAIRYLADGTKVDLTNKVAWSSDNEKVTVDNGVVTVSNDATVDTKFNISSKYNGVTASKELTIVEKIIESPVVENNQVTFNYIGNDEIQSVLVAGSFNGWATSGDNVIEMTKGENNLWSTTVEIKPGIYSYKLVVNGDNWILDPLNDKTIQGGYGDDSKLVVPGILLDLPTEVELGDTVNLSAKLLTEDEQETDINPTWSLLESKQGVTLEGETLTITKDAPANEKITVIATYEGYKTEHEFTILEKMYTYTINYFRYDGKQRDWDMWIWIDGKDGAEYDFTDLTDDNFAIATYKFTSNKINVITRPGDWSQQEMDRVIEVPDGQDSVEVWIIQGDENVYYNREDADTSKRVLAAMMDSLSEIYVKTTHEIKDEDVEFFKLIDVTDGNKEIPVTVQKLDTTKVKLTVENPNEIDVTKLYEVSSNSFSSGKVTMRNILNDNKFYYNGDDLGLNFTPSESTFKVWAPTATKVSVALYDDSGTYNEQGLVLDHTGGREIEMNKGDRGVWSLTVNENLEGKYYMYKVEFADGTVNYAVDPYARAVSANGQRTAIVDLEKTDPANWNPTYKPPMINPTDAVIYEIHVRDFSIDENSGMTNKGKFKAFTETGTTYNGVKTGIDSLEELGVTHVHLLPSYDFKTVNELKVDDPNSDEPKFNWGYDPQNYNVPEGSYSTDPTNPIARITEFKEMVEALHQKGIRVIMDVVYNHTYEIKNGPFNKIVPGYYYRTDDTGKFTNGSGCGNEIASERPMVRKYIKDSVKYWATEYNVDGFRFDLMGLIDIDTMEQLTRELQEEIDPTILIYGEPWTGGSTPLSQALMTIKGQQKDKEFAVFNDNFRNAIRASSGNLNGKDLGFATGKSGVEDRIVTGVMGSIDDFTNAPTETINYTTSHDNLNLWDDIMADLDNPLNENSDPYETVTEENILENVGVRRSVLANGIVFTSQGIPFLDSCKIQN</sequence>
<dbReference type="OrthoDB" id="9761875at2"/>
<name>R1CZ54_9FIRM</name>
<evidence type="ECO:0000256" key="4">
    <source>
        <dbReference type="ARBA" id="ARBA00022837"/>
    </source>
</evidence>
<dbReference type="Pfam" id="PF02922">
    <property type="entry name" value="CBM_48"/>
    <property type="match status" value="1"/>
</dbReference>
<dbReference type="InterPro" id="IPR011840">
    <property type="entry name" value="PulA_typeI"/>
</dbReference>
<dbReference type="Gene3D" id="3.20.20.80">
    <property type="entry name" value="Glycosidases"/>
    <property type="match status" value="1"/>
</dbReference>
<dbReference type="InterPro" id="IPR032812">
    <property type="entry name" value="SbsA_Ig"/>
</dbReference>
<protein>
    <recommendedName>
        <fullName evidence="7">pullulanase</fullName>
        <ecNumber evidence="7">3.2.1.41</ecNumber>
    </recommendedName>
    <alternativeName>
        <fullName evidence="8">Alpha-dextrin endo-1,6-alpha-glucosidase</fullName>
    </alternativeName>
    <alternativeName>
        <fullName evidence="9">Pullulan 6-glucanohydrolase</fullName>
    </alternativeName>
</protein>
<dbReference type="Pfam" id="PF13205">
    <property type="entry name" value="Big_5"/>
    <property type="match status" value="1"/>
</dbReference>
<accession>R1CZ54</accession>
<evidence type="ECO:0000256" key="3">
    <source>
        <dbReference type="ARBA" id="ARBA00022801"/>
    </source>
</evidence>
<organism evidence="12 13">
    <name type="scientific">Caldisalinibacter kiritimatiensis</name>
    <dbReference type="NCBI Taxonomy" id="1304284"/>
    <lineage>
        <taxon>Bacteria</taxon>
        <taxon>Bacillati</taxon>
        <taxon>Bacillota</taxon>
        <taxon>Tissierellia</taxon>
        <taxon>Tissierellales</taxon>
        <taxon>Thermohalobacteraceae</taxon>
        <taxon>Caldisalinibacter</taxon>
    </lineage>
</organism>
<dbReference type="InterPro" id="IPR013784">
    <property type="entry name" value="Carb-bd-like_fold"/>
</dbReference>
<dbReference type="PATRIC" id="fig|1304284.3.peg.65"/>
<dbReference type="NCBIfam" id="TIGR02104">
    <property type="entry name" value="pulA_typeI"/>
    <property type="match status" value="1"/>
</dbReference>
<evidence type="ECO:0000313" key="12">
    <source>
        <dbReference type="EMBL" id="EOD01859.1"/>
    </source>
</evidence>
<dbReference type="CDD" id="cd11341">
    <property type="entry name" value="AmyAc_Pullulanase_LD-like"/>
    <property type="match status" value="1"/>
</dbReference>
<dbReference type="CDD" id="cd02860">
    <property type="entry name" value="E_set_Pullulanase"/>
    <property type="match status" value="1"/>
</dbReference>
<dbReference type="GO" id="GO:0051060">
    <property type="term" value="F:pullulanase activity"/>
    <property type="evidence" value="ECO:0007669"/>
    <property type="project" value="UniProtKB-EC"/>
</dbReference>
<feature type="chain" id="PRO_5004346777" description="pullulanase" evidence="10">
    <location>
        <begin position="34"/>
        <end position="1438"/>
    </location>
</feature>
<keyword evidence="13" id="KW-1185">Reference proteome</keyword>
<dbReference type="Gene3D" id="2.60.40.1080">
    <property type="match status" value="1"/>
</dbReference>
<keyword evidence="5 12" id="KW-0326">Glycosidase</keyword>
<evidence type="ECO:0000256" key="9">
    <source>
        <dbReference type="ARBA" id="ARBA00031076"/>
    </source>
</evidence>
<keyword evidence="3 12" id="KW-0378">Hydrolase</keyword>
<dbReference type="EC" id="3.2.1.41" evidence="7"/>
<feature type="domain" description="Glycosyl hydrolase family 13 catalytic" evidence="11">
    <location>
        <begin position="1066"/>
        <end position="1435"/>
    </location>
</feature>
<dbReference type="InterPro" id="IPR013783">
    <property type="entry name" value="Ig-like_fold"/>
</dbReference>
<evidence type="ECO:0000256" key="1">
    <source>
        <dbReference type="ARBA" id="ARBA00008061"/>
    </source>
</evidence>
<dbReference type="Pfam" id="PF03714">
    <property type="entry name" value="PUD"/>
    <property type="match status" value="1"/>
</dbReference>
<dbReference type="Pfam" id="PF00128">
    <property type="entry name" value="Alpha-amylase"/>
    <property type="match status" value="1"/>
</dbReference>
<dbReference type="STRING" id="1304284.L21TH_0065"/>
<evidence type="ECO:0000313" key="13">
    <source>
        <dbReference type="Proteomes" id="UP000013378"/>
    </source>
</evidence>
<dbReference type="InterPro" id="IPR004193">
    <property type="entry name" value="Glyco_hydro_13_N"/>
</dbReference>
<dbReference type="SUPFAM" id="SSF81296">
    <property type="entry name" value="E set domains"/>
    <property type="match status" value="2"/>
</dbReference>
<comment type="similarity">
    <text evidence="1">Belongs to the glycosyl hydrolase 13 family.</text>
</comment>
<dbReference type="SUPFAM" id="SSF51445">
    <property type="entry name" value="(Trans)glycosidases"/>
    <property type="match status" value="1"/>
</dbReference>
<dbReference type="eggNOG" id="COG1523">
    <property type="taxonomic scope" value="Bacteria"/>
</dbReference>
<dbReference type="Gene3D" id="2.60.40.10">
    <property type="entry name" value="Immunoglobulins"/>
    <property type="match status" value="2"/>
</dbReference>
<dbReference type="Gene3D" id="2.60.40.1110">
    <property type="match status" value="1"/>
</dbReference>
<dbReference type="InterPro" id="IPR005323">
    <property type="entry name" value="CBM41_pullulanase"/>
</dbReference>
<dbReference type="Proteomes" id="UP000013378">
    <property type="component" value="Unassembled WGS sequence"/>
</dbReference>
<reference evidence="12 13" key="1">
    <citation type="journal article" date="2015" name="Geomicrobiol. J.">
        <title>Caldisalinibacter kiritimatiensis gen. nov., sp. nov., a moderately thermohalophilic thiosulfate-reducing bacterium from a hypersaline microbial mat.</title>
        <authorList>
            <person name="Ben Hania W."/>
            <person name="Joseph M."/>
            <person name="Fiebig A."/>
            <person name="Bunk B."/>
            <person name="Klenk H.-P."/>
            <person name="Fardeau M.-L."/>
            <person name="Spring S."/>
        </authorList>
    </citation>
    <scope>NUCLEOTIDE SEQUENCE [LARGE SCALE GENOMIC DNA]</scope>
    <source>
        <strain evidence="12 13">L21-TH-D2</strain>
    </source>
</reference>
<evidence type="ECO:0000256" key="5">
    <source>
        <dbReference type="ARBA" id="ARBA00023295"/>
    </source>
</evidence>
<feature type="signal peptide" evidence="10">
    <location>
        <begin position="1"/>
        <end position="33"/>
    </location>
</feature>
<dbReference type="RefSeq" id="WP_006305570.1">
    <property type="nucleotide sequence ID" value="NZ_ARZA01000007.1"/>
</dbReference>
<keyword evidence="2 10" id="KW-0732">Signal</keyword>
<dbReference type="InterPro" id="IPR017853">
    <property type="entry name" value="GH"/>
</dbReference>
<dbReference type="GO" id="GO:0005975">
    <property type="term" value="P:carbohydrate metabolic process"/>
    <property type="evidence" value="ECO:0007669"/>
    <property type="project" value="InterPro"/>
</dbReference>
<evidence type="ECO:0000256" key="7">
    <source>
        <dbReference type="ARBA" id="ARBA00024062"/>
    </source>
</evidence>
<dbReference type="EMBL" id="ARZA01000007">
    <property type="protein sequence ID" value="EOD01859.1"/>
    <property type="molecule type" value="Genomic_DNA"/>
</dbReference>
<dbReference type="InterPro" id="IPR014756">
    <property type="entry name" value="Ig_E-set"/>
</dbReference>
<evidence type="ECO:0000256" key="8">
    <source>
        <dbReference type="ARBA" id="ARBA00029618"/>
    </source>
</evidence>
<dbReference type="Gene3D" id="2.60.40.2320">
    <property type="match status" value="1"/>
</dbReference>
<comment type="catalytic activity">
    <reaction evidence="6">
        <text>Hydrolysis of (1-&gt;6)-alpha-D-glucosidic linkages in pullulan, amylopectin and glycogen, and in the alpha- and beta-limit dextrins of amylopectin and glycogen.</text>
        <dbReference type="EC" id="3.2.1.41"/>
    </reaction>
</comment>
<evidence type="ECO:0000256" key="6">
    <source>
        <dbReference type="ARBA" id="ARBA00023965"/>
    </source>
</evidence>
<evidence type="ECO:0000256" key="2">
    <source>
        <dbReference type="ARBA" id="ARBA00022729"/>
    </source>
</evidence>
<comment type="caution">
    <text evidence="12">The sequence shown here is derived from an EMBL/GenBank/DDBJ whole genome shotgun (WGS) entry which is preliminary data.</text>
</comment>
<evidence type="ECO:0000259" key="11">
    <source>
        <dbReference type="SMART" id="SM00642"/>
    </source>
</evidence>
<dbReference type="CDD" id="cd10315">
    <property type="entry name" value="CBM41_pullulanase"/>
    <property type="match status" value="1"/>
</dbReference>
<keyword evidence="4" id="KW-0106">Calcium</keyword>
<dbReference type="PANTHER" id="PTHR43002">
    <property type="entry name" value="GLYCOGEN DEBRANCHING ENZYME"/>
    <property type="match status" value="1"/>
</dbReference>
<dbReference type="SUPFAM" id="SSF49452">
    <property type="entry name" value="Starch-binding domain-like"/>
    <property type="match status" value="1"/>
</dbReference>
<evidence type="ECO:0000256" key="10">
    <source>
        <dbReference type="SAM" id="SignalP"/>
    </source>
</evidence>
<dbReference type="CDD" id="cd02859">
    <property type="entry name" value="E_set_AMPKbeta_like_N"/>
    <property type="match status" value="1"/>
</dbReference>